<organism evidence="4 5">
    <name type="scientific">Luteimonas colneyensis</name>
    <dbReference type="NCBI Taxonomy" id="2762230"/>
    <lineage>
        <taxon>Bacteria</taxon>
        <taxon>Pseudomonadati</taxon>
        <taxon>Pseudomonadota</taxon>
        <taxon>Gammaproteobacteria</taxon>
        <taxon>Lysobacterales</taxon>
        <taxon>Lysobacteraceae</taxon>
        <taxon>Luteimonas</taxon>
    </lineage>
</organism>
<dbReference type="EMBL" id="JACSQJ010000009">
    <property type="protein sequence ID" value="MBD7989005.1"/>
    <property type="molecule type" value="Genomic_DNA"/>
</dbReference>
<dbReference type="Proteomes" id="UP000647183">
    <property type="component" value="Unassembled WGS sequence"/>
</dbReference>
<feature type="chain" id="PRO_5047249336" evidence="2">
    <location>
        <begin position="23"/>
        <end position="655"/>
    </location>
</feature>
<evidence type="ECO:0000256" key="1">
    <source>
        <dbReference type="ARBA" id="ARBA00022801"/>
    </source>
</evidence>
<dbReference type="InterPro" id="IPR029058">
    <property type="entry name" value="AB_hydrolase_fold"/>
</dbReference>
<evidence type="ECO:0000259" key="3">
    <source>
        <dbReference type="Pfam" id="PF00326"/>
    </source>
</evidence>
<dbReference type="PANTHER" id="PTHR42776:SF27">
    <property type="entry name" value="DIPEPTIDYL PEPTIDASE FAMILY MEMBER 6"/>
    <property type="match status" value="1"/>
</dbReference>
<evidence type="ECO:0000313" key="5">
    <source>
        <dbReference type="Proteomes" id="UP000647183"/>
    </source>
</evidence>
<keyword evidence="5" id="KW-1185">Reference proteome</keyword>
<dbReference type="Pfam" id="PF00326">
    <property type="entry name" value="Peptidase_S9"/>
    <property type="match status" value="1"/>
</dbReference>
<sequence length="655" mass="71609">MKWGHGLALAAVLAFGLGPARAAPGIDLDAYVRKDSFVDIKLSPTGEYYAATVPLEDQMGLVIIRTSDNQISTALRMGKNTHFADFDWITDERVILSLAEKFGMLDAPQLTGELYALDADGSDKQLLIGWRVTGSGTGTRIQTQRPDRVAAFLIDPLLEDPRHSLVSTERFALDPYTRAERLDIYTGRRTLVAIGPIRNARFTTDNAGTVRFAHGAGHDIVNKLYYRAGEGADWVLVNDESVSGHSEWPVGFSADNRIAYLTVEQPEGPNHIVAYDVATGERTKVLADGTGDPTVLHAPGTRVPVGALFLDGKPRTAFFDPQSEHARLYRSLEAAFEGHAVYITSSTADGRKVLLQTWSDRNPGDFYIYDTVEKKAAHVVARRQWFDPADMAERRPVSFAARDGLELHGFVTIPAGSDGRNLPMVVLPHGGPYGVFDTWGFETEAQMLAAAGYAVMQVNFRGSGSRGRAFEQAGAREWGGRMQDDVTDATRWAIAEGIADASRICIYGSSYGGYAAMMGAAREPSLYRCAAGNVGVYDLPTMHTHGDIQQRGSGQTYLREWIGERDGLAAVSPNRMADRIKVPVFLAAGGKDERAPIEHSRMMERALVAAGVPVETAWFPTEGHGYYDDANRREYYTRLLAFLGKHLGGRTAATP</sequence>
<keyword evidence="2" id="KW-0732">Signal</keyword>
<proteinExistence type="predicted"/>
<accession>A0ABR8ULU8</accession>
<keyword evidence="1" id="KW-0378">Hydrolase</keyword>
<gene>
    <name evidence="4" type="ORF">H9645_13280</name>
</gene>
<dbReference type="SUPFAM" id="SSF53474">
    <property type="entry name" value="alpha/beta-Hydrolases"/>
    <property type="match status" value="1"/>
</dbReference>
<feature type="domain" description="Peptidase S9 prolyl oligopeptidase catalytic" evidence="3">
    <location>
        <begin position="439"/>
        <end position="649"/>
    </location>
</feature>
<feature type="signal peptide" evidence="2">
    <location>
        <begin position="1"/>
        <end position="22"/>
    </location>
</feature>
<dbReference type="RefSeq" id="WP_191730166.1">
    <property type="nucleotide sequence ID" value="NZ_JACSQJ010000009.1"/>
</dbReference>
<dbReference type="InterPro" id="IPR001375">
    <property type="entry name" value="Peptidase_S9_cat"/>
</dbReference>
<dbReference type="PANTHER" id="PTHR42776">
    <property type="entry name" value="SERINE PEPTIDASE S9 FAMILY MEMBER"/>
    <property type="match status" value="1"/>
</dbReference>
<comment type="caution">
    <text evidence="4">The sequence shown here is derived from an EMBL/GenBank/DDBJ whole genome shotgun (WGS) entry which is preliminary data.</text>
</comment>
<dbReference type="SUPFAM" id="SSF82171">
    <property type="entry name" value="DPP6 N-terminal domain-like"/>
    <property type="match status" value="1"/>
</dbReference>
<name>A0ABR8ULU8_9GAMM</name>
<protein>
    <submittedName>
        <fullName evidence="4">S9 family peptidase</fullName>
    </submittedName>
</protein>
<dbReference type="Gene3D" id="3.40.50.1820">
    <property type="entry name" value="alpha/beta hydrolase"/>
    <property type="match status" value="1"/>
</dbReference>
<evidence type="ECO:0000256" key="2">
    <source>
        <dbReference type="SAM" id="SignalP"/>
    </source>
</evidence>
<evidence type="ECO:0000313" key="4">
    <source>
        <dbReference type="EMBL" id="MBD7989005.1"/>
    </source>
</evidence>
<reference evidence="4 5" key="1">
    <citation type="submission" date="2020-08" db="EMBL/GenBank/DDBJ databases">
        <title>A Genomic Blueprint of the Chicken Gut Microbiome.</title>
        <authorList>
            <person name="Gilroy R."/>
            <person name="Ravi A."/>
            <person name="Getino M."/>
            <person name="Pursley I."/>
            <person name="Horton D.L."/>
            <person name="Alikhan N.-F."/>
            <person name="Baker D."/>
            <person name="Gharbi K."/>
            <person name="Hall N."/>
            <person name="Watson M."/>
            <person name="Adriaenssens E.M."/>
            <person name="Foster-Nyarko E."/>
            <person name="Jarju S."/>
            <person name="Secka A."/>
            <person name="Antonio M."/>
            <person name="Oren A."/>
            <person name="Chaudhuri R."/>
            <person name="La Ragione R.M."/>
            <person name="Hildebrand F."/>
            <person name="Pallen M.J."/>
        </authorList>
    </citation>
    <scope>NUCLEOTIDE SEQUENCE [LARGE SCALE GENOMIC DNA]</scope>
    <source>
        <strain evidence="4 5">Sa2BVA3</strain>
    </source>
</reference>